<evidence type="ECO:0000256" key="1">
    <source>
        <dbReference type="ARBA" id="ARBA00001957"/>
    </source>
</evidence>
<keyword evidence="7" id="KW-0045">Antibiotic biosynthesis</keyword>
<comment type="similarity">
    <text evidence="2">Belongs to the ATP-dependent AMP-binding enzyme family.</text>
</comment>
<dbReference type="PROSITE" id="PS00012">
    <property type="entry name" value="PHOSPHOPANTETHEINE"/>
    <property type="match status" value="1"/>
</dbReference>
<dbReference type="GO" id="GO:0016874">
    <property type="term" value="F:ligase activity"/>
    <property type="evidence" value="ECO:0007669"/>
    <property type="project" value="UniProtKB-KW"/>
</dbReference>
<keyword evidence="3" id="KW-0596">Phosphopantetheine</keyword>
<dbReference type="InterPro" id="IPR006162">
    <property type="entry name" value="Ppantetheine_attach_site"/>
</dbReference>
<dbReference type="GO" id="GO:0031177">
    <property type="term" value="F:phosphopantetheine binding"/>
    <property type="evidence" value="ECO:0007669"/>
    <property type="project" value="TreeGrafter"/>
</dbReference>
<keyword evidence="8" id="KW-0511">Multifunctional enzyme</keyword>
<dbReference type="Gene3D" id="3.40.50.980">
    <property type="match status" value="2"/>
</dbReference>
<dbReference type="PROSITE" id="PS00455">
    <property type="entry name" value="AMP_BINDING"/>
    <property type="match status" value="1"/>
</dbReference>
<feature type="domain" description="Carrier" evidence="9">
    <location>
        <begin position="790"/>
        <end position="865"/>
    </location>
</feature>
<dbReference type="GO" id="GO:0044550">
    <property type="term" value="P:secondary metabolite biosynthetic process"/>
    <property type="evidence" value="ECO:0007669"/>
    <property type="project" value="TreeGrafter"/>
</dbReference>
<evidence type="ECO:0000256" key="2">
    <source>
        <dbReference type="ARBA" id="ARBA00006432"/>
    </source>
</evidence>
<organism evidence="10 11">
    <name type="scientific">Cohnella faecalis</name>
    <dbReference type="NCBI Taxonomy" id="2315694"/>
    <lineage>
        <taxon>Bacteria</taxon>
        <taxon>Bacillati</taxon>
        <taxon>Bacillota</taxon>
        <taxon>Bacilli</taxon>
        <taxon>Bacillales</taxon>
        <taxon>Paenibacillaceae</taxon>
        <taxon>Cohnella</taxon>
    </lineage>
</organism>
<dbReference type="Pfam" id="PF00550">
    <property type="entry name" value="PP-binding"/>
    <property type="match status" value="1"/>
</dbReference>
<dbReference type="CDD" id="cd19531">
    <property type="entry name" value="LCL_NRPS-like"/>
    <property type="match status" value="1"/>
</dbReference>
<gene>
    <name evidence="10" type="ORF">D3H35_07435</name>
</gene>
<dbReference type="InterPro" id="IPR020845">
    <property type="entry name" value="AMP-binding_CS"/>
</dbReference>
<keyword evidence="5" id="KW-0436">Ligase</keyword>
<comment type="cofactor">
    <cofactor evidence="1">
        <name>pantetheine 4'-phosphate</name>
        <dbReference type="ChEBI" id="CHEBI:47942"/>
    </cofactor>
</comment>
<dbReference type="PRINTS" id="PR00154">
    <property type="entry name" value="AMPBINDING"/>
</dbReference>
<dbReference type="Gene3D" id="3.30.559.30">
    <property type="entry name" value="Nonribosomal peptide synthetase, condensation domain"/>
    <property type="match status" value="2"/>
</dbReference>
<dbReference type="Gene3D" id="1.10.1200.10">
    <property type="entry name" value="ACP-like"/>
    <property type="match status" value="1"/>
</dbReference>
<dbReference type="RefSeq" id="WP_119148448.1">
    <property type="nucleotide sequence ID" value="NZ_JBHSOV010000024.1"/>
</dbReference>
<dbReference type="Pfam" id="PF00668">
    <property type="entry name" value="Condensation"/>
    <property type="match status" value="2"/>
</dbReference>
<dbReference type="FunFam" id="3.40.50.980:FF:000001">
    <property type="entry name" value="Non-ribosomal peptide synthetase"/>
    <property type="match status" value="1"/>
</dbReference>
<evidence type="ECO:0000256" key="3">
    <source>
        <dbReference type="ARBA" id="ARBA00022450"/>
    </source>
</evidence>
<dbReference type="InterPro" id="IPR010071">
    <property type="entry name" value="AA_adenyl_dom"/>
</dbReference>
<keyword evidence="6" id="KW-0677">Repeat</keyword>
<dbReference type="Pfam" id="PF00501">
    <property type="entry name" value="AMP-binding"/>
    <property type="match status" value="1"/>
</dbReference>
<evidence type="ECO:0000256" key="5">
    <source>
        <dbReference type="ARBA" id="ARBA00022598"/>
    </source>
</evidence>
<name>A0A398CT25_9BACL</name>
<comment type="caution">
    <text evidence="10">The sequence shown here is derived from an EMBL/GenBank/DDBJ whole genome shotgun (WGS) entry which is preliminary data.</text>
</comment>
<dbReference type="InterPro" id="IPR036736">
    <property type="entry name" value="ACP-like_sf"/>
</dbReference>
<sequence>MMEVGNPILYELDDDREEIAEARDYWLAHLSDDPKPASIQPDRAEGGVDRSFGSLSFAWPEPLSAKLLELARGQDTLLYVVLLAGLATVVRKYGGESDMTVASPEYAGFGSGDGDARLATNRYLPIRCRLDGDMTVKELLTAVNRTVTSAYRYQYYPVRKALEKQGLEDRSYGKMACELTNIHDSRALESLRNSGDNEISVSFTRAEGRLEGRIAYDVSLFTERSVHTLLDVCEYVLEQAAADPGASLRSLELVRAPERERMLAEFSGNKWDLPANVSMSRLFEEQAAASPSRTAVVSGTERLTYGELNEKANTLADRLRRRGVGNGRVVGIMLEKSVLMVTSILAVLKAGGAYLPLDPGYPEPRLRHMLEDSGTEVLLTSALFAGRLPFAGNTVIVDAIPPEEEAEGDEAFSQTTGQAALADDLAYMIYTSGSTGKPKGVMVGHRGMVNLQSFFKRELNVRENDRILQFASASFDASVWELFMALFTGAELHLPAREVLESYDRFTDYLNGNGITIATLPPTFAAHLDPSGVQTLRLLITAGSATSPELVRRWKGRVEYVNAYGPTESTICATIWKADEAFGEDEPDGSAASSPRSVPIGKPILNADAYIVGCDGQLQPIGVMGELFIGGVGVALGYWGRDSLTAEKFVPNPYKPGETMYRSGDYARWLPDGNIDYRGRIDHQVKIRGFRIEIGEIETELLSHPDISEAAAAAKSLAEGDVGLCAYYVASSPIRPQEIKDWLALRLPGYMIPQYMIPLDKLPLTVNGKVDLAALPAPGSSGSGGGTLDENASETEKKLARLWSEVLGISSIGADAHFFEAGGHSLRAALLISEIHRTFHAQLSLRDVMEAPTLREMAKRIEENGGKGSFEAIVPAAQKPYYPLSPAQKRLYVLSRFDPESVAYNLPAALLLEGELDTDRLKRAFQALTSRHETLRTSFGLEDGAPVQFVHSSADVSFEIASEPLGEIGVDATEKAVKQFVRPFDPGVAPLLRVRVIRYSDTRHTLLLDMHHLISDGISTSVFIRDLLQLYAGERLDPLPLQYKDFACWQSGRLEAGGMEEQERHWLSQFSVPVPSLGIRTDYPRPSEPLFDDGDAVVRTIPAEKTNGLRELAASADSTLYMVLLAAYSTLLSRYSGDEDIVVGTPVAGRRHADLQGLIGMFINMLPMRTRPKAGLSFADYLNDVKDTALQALENQDYPFDELVRKLNAQRDFNRNPLFDASFALQNMDMPRIEAEGLAIEPINIRFHPAKFDLTLWAEEGEDGLRLTLEYRPALFKQETIAKMVDDLTTILDRIVEEPQIELGEIELLGDEEQRAMASRLARLEQDLEMEFEL</sequence>
<dbReference type="Pfam" id="PF13193">
    <property type="entry name" value="AMP-binding_C"/>
    <property type="match status" value="1"/>
</dbReference>
<dbReference type="Gene3D" id="2.30.38.10">
    <property type="entry name" value="Luciferase, Domain 3"/>
    <property type="match status" value="1"/>
</dbReference>
<keyword evidence="11" id="KW-1185">Reference proteome</keyword>
<dbReference type="GO" id="GO:0005829">
    <property type="term" value="C:cytosol"/>
    <property type="evidence" value="ECO:0007669"/>
    <property type="project" value="TreeGrafter"/>
</dbReference>
<dbReference type="GO" id="GO:0043041">
    <property type="term" value="P:amino acid activation for nonribosomal peptide biosynthetic process"/>
    <property type="evidence" value="ECO:0007669"/>
    <property type="project" value="TreeGrafter"/>
</dbReference>
<evidence type="ECO:0000256" key="7">
    <source>
        <dbReference type="ARBA" id="ARBA00023194"/>
    </source>
</evidence>
<dbReference type="SUPFAM" id="SSF56801">
    <property type="entry name" value="Acetyl-CoA synthetase-like"/>
    <property type="match status" value="1"/>
</dbReference>
<dbReference type="PANTHER" id="PTHR45527">
    <property type="entry name" value="NONRIBOSOMAL PEPTIDE SYNTHETASE"/>
    <property type="match status" value="1"/>
</dbReference>
<dbReference type="Proteomes" id="UP000266340">
    <property type="component" value="Unassembled WGS sequence"/>
</dbReference>
<keyword evidence="4" id="KW-0597">Phosphoprotein</keyword>
<dbReference type="InterPro" id="IPR045851">
    <property type="entry name" value="AMP-bd_C_sf"/>
</dbReference>
<evidence type="ECO:0000256" key="4">
    <source>
        <dbReference type="ARBA" id="ARBA00022553"/>
    </source>
</evidence>
<dbReference type="SUPFAM" id="SSF52777">
    <property type="entry name" value="CoA-dependent acyltransferases"/>
    <property type="match status" value="3"/>
</dbReference>
<evidence type="ECO:0000259" key="9">
    <source>
        <dbReference type="PROSITE" id="PS50075"/>
    </source>
</evidence>
<dbReference type="InterPro" id="IPR000873">
    <property type="entry name" value="AMP-dep_synth/lig_dom"/>
</dbReference>
<dbReference type="Gene3D" id="3.30.300.30">
    <property type="match status" value="1"/>
</dbReference>
<protein>
    <submittedName>
        <fullName evidence="10">Amino acid adenylation domain-containing protein</fullName>
    </submittedName>
</protein>
<dbReference type="PANTHER" id="PTHR45527:SF1">
    <property type="entry name" value="FATTY ACID SYNTHASE"/>
    <property type="match status" value="1"/>
</dbReference>
<reference evidence="10 11" key="1">
    <citation type="submission" date="2018-09" db="EMBL/GenBank/DDBJ databases">
        <title>Cohnella cavernae sp. nov., isolated from a karst cave.</title>
        <authorList>
            <person name="Zhu H."/>
        </authorList>
    </citation>
    <scope>NUCLEOTIDE SEQUENCE [LARGE SCALE GENOMIC DNA]</scope>
    <source>
        <strain evidence="10 11">K2E09-144</strain>
    </source>
</reference>
<dbReference type="NCBIfam" id="TIGR01733">
    <property type="entry name" value="AA-adenyl-dom"/>
    <property type="match status" value="1"/>
</dbReference>
<dbReference type="InterPro" id="IPR001242">
    <property type="entry name" value="Condensation_dom"/>
</dbReference>
<dbReference type="GO" id="GO:0008610">
    <property type="term" value="P:lipid biosynthetic process"/>
    <property type="evidence" value="ECO:0007669"/>
    <property type="project" value="UniProtKB-ARBA"/>
</dbReference>
<evidence type="ECO:0000256" key="8">
    <source>
        <dbReference type="ARBA" id="ARBA00023268"/>
    </source>
</evidence>
<dbReference type="Gene3D" id="3.30.559.10">
    <property type="entry name" value="Chloramphenicol acetyltransferase-like domain"/>
    <property type="match status" value="1"/>
</dbReference>
<accession>A0A398CT25</accession>
<proteinExistence type="inferred from homology"/>
<evidence type="ECO:0000313" key="11">
    <source>
        <dbReference type="Proteomes" id="UP000266340"/>
    </source>
</evidence>
<dbReference type="InterPro" id="IPR025110">
    <property type="entry name" value="AMP-bd_C"/>
</dbReference>
<dbReference type="FunFam" id="1.10.1200.10:FF:000005">
    <property type="entry name" value="Nonribosomal peptide synthetase 1"/>
    <property type="match status" value="1"/>
</dbReference>
<dbReference type="OrthoDB" id="9765680at2"/>
<evidence type="ECO:0000256" key="6">
    <source>
        <dbReference type="ARBA" id="ARBA00022737"/>
    </source>
</evidence>
<dbReference type="EMBL" id="QXJM01000027">
    <property type="protein sequence ID" value="RIE04409.1"/>
    <property type="molecule type" value="Genomic_DNA"/>
</dbReference>
<evidence type="ECO:0000313" key="10">
    <source>
        <dbReference type="EMBL" id="RIE04409.1"/>
    </source>
</evidence>
<dbReference type="PROSITE" id="PS50075">
    <property type="entry name" value="CARRIER"/>
    <property type="match status" value="1"/>
</dbReference>
<dbReference type="InterPro" id="IPR009081">
    <property type="entry name" value="PP-bd_ACP"/>
</dbReference>
<dbReference type="SUPFAM" id="SSF47336">
    <property type="entry name" value="ACP-like"/>
    <property type="match status" value="1"/>
</dbReference>
<dbReference type="InterPro" id="IPR020459">
    <property type="entry name" value="AMP-binding"/>
</dbReference>
<dbReference type="InterPro" id="IPR023213">
    <property type="entry name" value="CAT-like_dom_sf"/>
</dbReference>
<dbReference type="GO" id="GO:0017000">
    <property type="term" value="P:antibiotic biosynthetic process"/>
    <property type="evidence" value="ECO:0007669"/>
    <property type="project" value="UniProtKB-KW"/>
</dbReference>
<dbReference type="FunFam" id="2.30.38.10:FF:000001">
    <property type="entry name" value="Non-ribosomal peptide synthetase PvdI"/>
    <property type="match status" value="1"/>
</dbReference>
<dbReference type="FunFam" id="3.40.50.12780:FF:000012">
    <property type="entry name" value="Non-ribosomal peptide synthetase"/>
    <property type="match status" value="1"/>
</dbReference>